<protein>
    <recommendedName>
        <fullName evidence="2">TPX2 central domain-containing protein</fullName>
    </recommendedName>
</protein>
<evidence type="ECO:0000256" key="1">
    <source>
        <dbReference type="SAM" id="MobiDB-lite"/>
    </source>
</evidence>
<dbReference type="InterPro" id="IPR027330">
    <property type="entry name" value="TPX2_central_dom"/>
</dbReference>
<dbReference type="AlphaFoldDB" id="A0AAP0H5G7"/>
<keyword evidence="4" id="KW-1185">Reference proteome</keyword>
<dbReference type="EMBL" id="JBCNJP010000007">
    <property type="protein sequence ID" value="KAK9075598.1"/>
    <property type="molecule type" value="Genomic_DNA"/>
</dbReference>
<evidence type="ECO:0000313" key="4">
    <source>
        <dbReference type="Proteomes" id="UP001408789"/>
    </source>
</evidence>
<sequence length="241" mass="26194">MTKINAKTDLGPADTKLDAASKDEHNESLPNQLSVVEKTDELKKDLKNEQLEREELEKAPKFKARPLNKKIFESKGEAVLYVQVPPKPELKQCTRPEPFQLESVANVIIGQIVSLSSYRELQQWTDLAFEGNEDVVDYALKKTDVKLVPYRLDFDLLIGATILLGDFPSFKLTATLATGTPAGSGRFPTLSATAYQLTAVAFPTLSATADQLAALAFPTLSATADQLAALASSPSTCPLDP</sequence>
<gene>
    <name evidence="3" type="ORF">SSX86_003924</name>
</gene>
<feature type="region of interest" description="Disordered" evidence="1">
    <location>
        <begin position="1"/>
        <end position="34"/>
    </location>
</feature>
<comment type="caution">
    <text evidence="3">The sequence shown here is derived from an EMBL/GenBank/DDBJ whole genome shotgun (WGS) entry which is preliminary data.</text>
</comment>
<proteinExistence type="predicted"/>
<evidence type="ECO:0000313" key="3">
    <source>
        <dbReference type="EMBL" id="KAK9075598.1"/>
    </source>
</evidence>
<reference evidence="3 4" key="1">
    <citation type="submission" date="2024-04" db="EMBL/GenBank/DDBJ databases">
        <title>The reference genome of an endangered Asteraceae, Deinandra increscens subsp. villosa, native to the Central Coast of California.</title>
        <authorList>
            <person name="Guilliams M."/>
            <person name="Hasenstab-Lehman K."/>
            <person name="Meyer R."/>
            <person name="Mcevoy S."/>
        </authorList>
    </citation>
    <scope>NUCLEOTIDE SEQUENCE [LARGE SCALE GENOMIC DNA]</scope>
    <source>
        <tissue evidence="3">Leaf</tissue>
    </source>
</reference>
<dbReference type="Pfam" id="PF12214">
    <property type="entry name" value="TPX2_importin"/>
    <property type="match status" value="1"/>
</dbReference>
<accession>A0AAP0H5G7</accession>
<organism evidence="3 4">
    <name type="scientific">Deinandra increscens subsp. villosa</name>
    <dbReference type="NCBI Taxonomy" id="3103831"/>
    <lineage>
        <taxon>Eukaryota</taxon>
        <taxon>Viridiplantae</taxon>
        <taxon>Streptophyta</taxon>
        <taxon>Embryophyta</taxon>
        <taxon>Tracheophyta</taxon>
        <taxon>Spermatophyta</taxon>
        <taxon>Magnoliopsida</taxon>
        <taxon>eudicotyledons</taxon>
        <taxon>Gunneridae</taxon>
        <taxon>Pentapetalae</taxon>
        <taxon>asterids</taxon>
        <taxon>campanulids</taxon>
        <taxon>Asterales</taxon>
        <taxon>Asteraceae</taxon>
        <taxon>Asteroideae</taxon>
        <taxon>Heliantheae alliance</taxon>
        <taxon>Madieae</taxon>
        <taxon>Madiinae</taxon>
        <taxon>Deinandra</taxon>
    </lineage>
</organism>
<name>A0AAP0H5G7_9ASTR</name>
<feature type="domain" description="TPX2 central" evidence="2">
    <location>
        <begin position="48"/>
        <end position="102"/>
    </location>
</feature>
<evidence type="ECO:0000259" key="2">
    <source>
        <dbReference type="Pfam" id="PF12214"/>
    </source>
</evidence>
<feature type="compositionally biased region" description="Basic and acidic residues" evidence="1">
    <location>
        <begin position="15"/>
        <end position="27"/>
    </location>
</feature>
<dbReference type="Proteomes" id="UP001408789">
    <property type="component" value="Unassembled WGS sequence"/>
</dbReference>